<evidence type="ECO:0000313" key="5">
    <source>
        <dbReference type="EMBL" id="ETJ30481.1"/>
    </source>
</evidence>
<dbReference type="GO" id="GO:0009097">
    <property type="term" value="P:isoleucine biosynthetic process"/>
    <property type="evidence" value="ECO:0007669"/>
    <property type="project" value="TreeGrafter"/>
</dbReference>
<comment type="cofactor">
    <cofactor evidence="1">
        <name>pyridoxal 5'-phosphate</name>
        <dbReference type="ChEBI" id="CHEBI:597326"/>
    </cofactor>
</comment>
<dbReference type="SUPFAM" id="SSF53686">
    <property type="entry name" value="Tryptophan synthase beta subunit-like PLP-dependent enzymes"/>
    <property type="match status" value="1"/>
</dbReference>
<feature type="non-terminal residue" evidence="5">
    <location>
        <position position="78"/>
    </location>
</feature>
<dbReference type="InterPro" id="IPR036052">
    <property type="entry name" value="TrpB-like_PALP_sf"/>
</dbReference>
<accession>W1XK19</accession>
<proteinExistence type="predicted"/>
<dbReference type="GO" id="GO:0003941">
    <property type="term" value="F:L-serine ammonia-lyase activity"/>
    <property type="evidence" value="ECO:0007669"/>
    <property type="project" value="TreeGrafter"/>
</dbReference>
<feature type="non-terminal residue" evidence="5">
    <location>
        <position position="1"/>
    </location>
</feature>
<dbReference type="GO" id="GO:0004794">
    <property type="term" value="F:threonine deaminase activity"/>
    <property type="evidence" value="ECO:0007669"/>
    <property type="project" value="TreeGrafter"/>
</dbReference>
<dbReference type="Pfam" id="PF00291">
    <property type="entry name" value="PALP"/>
    <property type="match status" value="1"/>
</dbReference>
<protein>
    <submittedName>
        <fullName evidence="5">L-threonine dehydratase catabolic TdcB</fullName>
    </submittedName>
</protein>
<dbReference type="EMBL" id="AZMM01014997">
    <property type="protein sequence ID" value="ETJ30481.1"/>
    <property type="molecule type" value="Genomic_DNA"/>
</dbReference>
<dbReference type="PANTHER" id="PTHR48078:SF6">
    <property type="entry name" value="L-THREONINE DEHYDRATASE CATABOLIC TDCB"/>
    <property type="match status" value="1"/>
</dbReference>
<evidence type="ECO:0000256" key="1">
    <source>
        <dbReference type="ARBA" id="ARBA00001933"/>
    </source>
</evidence>
<keyword evidence="2" id="KW-0663">Pyridoxal phosphate</keyword>
<organism evidence="5">
    <name type="scientific">human gut metagenome</name>
    <dbReference type="NCBI Taxonomy" id="408170"/>
    <lineage>
        <taxon>unclassified sequences</taxon>
        <taxon>metagenomes</taxon>
        <taxon>organismal metagenomes</taxon>
    </lineage>
</organism>
<reference evidence="5" key="1">
    <citation type="submission" date="2013-12" db="EMBL/GenBank/DDBJ databases">
        <title>A Varibaculum cambriense genome reconstructed from a premature infant gut community with otherwise low bacterial novelty that shifts toward anaerobic metabolism during the third week of life.</title>
        <authorList>
            <person name="Brown C.T."/>
            <person name="Sharon I."/>
            <person name="Thomas B.C."/>
            <person name="Castelle C.J."/>
            <person name="Morowitz M.J."/>
            <person name="Banfield J.F."/>
        </authorList>
    </citation>
    <scope>NUCLEOTIDE SEQUENCE</scope>
</reference>
<evidence type="ECO:0000256" key="3">
    <source>
        <dbReference type="ARBA" id="ARBA00023239"/>
    </source>
</evidence>
<comment type="caution">
    <text evidence="5">The sequence shown here is derived from an EMBL/GenBank/DDBJ whole genome shotgun (WGS) entry which is preliminary data.</text>
</comment>
<sequence>FNDTIAKVSEIVEMEGRIFIPPYDDPKVIAGQGTIGLEIMEDLYDVDNVIVPIGGGGLIAGIAVAIKSINPTIRVIGV</sequence>
<dbReference type="InterPro" id="IPR050147">
    <property type="entry name" value="Ser/Thr_Dehydratase"/>
</dbReference>
<dbReference type="Gene3D" id="3.40.50.1100">
    <property type="match status" value="2"/>
</dbReference>
<dbReference type="PANTHER" id="PTHR48078">
    <property type="entry name" value="THREONINE DEHYDRATASE, MITOCHONDRIAL-RELATED"/>
    <property type="match status" value="1"/>
</dbReference>
<feature type="domain" description="Tryptophan synthase beta chain-like PALP" evidence="4">
    <location>
        <begin position="1"/>
        <end position="78"/>
    </location>
</feature>
<name>W1XK19_9ZZZZ</name>
<evidence type="ECO:0000256" key="2">
    <source>
        <dbReference type="ARBA" id="ARBA00022898"/>
    </source>
</evidence>
<dbReference type="InterPro" id="IPR001926">
    <property type="entry name" value="TrpB-like_PALP"/>
</dbReference>
<gene>
    <name evidence="5" type="ORF">Q604_UNBC14997G0001</name>
</gene>
<dbReference type="AlphaFoldDB" id="W1XK19"/>
<evidence type="ECO:0000259" key="4">
    <source>
        <dbReference type="Pfam" id="PF00291"/>
    </source>
</evidence>
<dbReference type="GO" id="GO:0006567">
    <property type="term" value="P:L-threonine catabolic process"/>
    <property type="evidence" value="ECO:0007669"/>
    <property type="project" value="TreeGrafter"/>
</dbReference>
<keyword evidence="3" id="KW-0456">Lyase</keyword>
<dbReference type="GO" id="GO:0006565">
    <property type="term" value="P:L-serine catabolic process"/>
    <property type="evidence" value="ECO:0007669"/>
    <property type="project" value="TreeGrafter"/>
</dbReference>